<evidence type="ECO:0000313" key="1">
    <source>
        <dbReference type="EMBL" id="CEK50209.1"/>
    </source>
</evidence>
<protein>
    <submittedName>
        <fullName evidence="1">Uncharacterized protein</fullName>
    </submittedName>
</protein>
<sequence length="49" mass="5187">EVLEEADDCLGTKGDMAMVHDITEDCGSNDEVSTNGGEVDSVLCDVRLV</sequence>
<organism evidence="1">
    <name type="scientific">Arion vulgaris</name>
    <dbReference type="NCBI Taxonomy" id="1028688"/>
    <lineage>
        <taxon>Eukaryota</taxon>
        <taxon>Metazoa</taxon>
        <taxon>Spiralia</taxon>
        <taxon>Lophotrochozoa</taxon>
        <taxon>Mollusca</taxon>
        <taxon>Gastropoda</taxon>
        <taxon>Heterobranchia</taxon>
        <taxon>Euthyneura</taxon>
        <taxon>Panpulmonata</taxon>
        <taxon>Eupulmonata</taxon>
        <taxon>Stylommatophora</taxon>
        <taxon>Helicina</taxon>
        <taxon>Arionoidea</taxon>
        <taxon>Arionidae</taxon>
        <taxon>Arion</taxon>
    </lineage>
</organism>
<dbReference type="AlphaFoldDB" id="A0A0B6Y237"/>
<accession>A0A0B6Y237</accession>
<reference evidence="1" key="1">
    <citation type="submission" date="2014-12" db="EMBL/GenBank/DDBJ databases">
        <title>Insight into the proteome of Arion vulgaris.</title>
        <authorList>
            <person name="Aradska J."/>
            <person name="Bulat T."/>
            <person name="Smidak R."/>
            <person name="Sarate P."/>
            <person name="Gangsoo J."/>
            <person name="Sialana F."/>
            <person name="Bilban M."/>
            <person name="Lubec G."/>
        </authorList>
    </citation>
    <scope>NUCLEOTIDE SEQUENCE</scope>
    <source>
        <tissue evidence="1">Skin</tissue>
    </source>
</reference>
<dbReference type="EMBL" id="HACG01003344">
    <property type="protein sequence ID" value="CEK50209.1"/>
    <property type="molecule type" value="Transcribed_RNA"/>
</dbReference>
<gene>
    <name evidence="1" type="primary">ORF10145</name>
</gene>
<name>A0A0B6Y237_9EUPU</name>
<proteinExistence type="predicted"/>
<feature type="non-terminal residue" evidence="1">
    <location>
        <position position="1"/>
    </location>
</feature>